<sequence>MICNSSPSFSSLSGMELLRNSPVAPTCPLFDRLRRTPSPFHGSAEMKSDILDILDAAIEISSSREGTARSWKININGAPRQ</sequence>
<organism evidence="1 2">
    <name type="scientific">Nitzschia inconspicua</name>
    <dbReference type="NCBI Taxonomy" id="303405"/>
    <lineage>
        <taxon>Eukaryota</taxon>
        <taxon>Sar</taxon>
        <taxon>Stramenopiles</taxon>
        <taxon>Ochrophyta</taxon>
        <taxon>Bacillariophyta</taxon>
        <taxon>Bacillariophyceae</taxon>
        <taxon>Bacillariophycidae</taxon>
        <taxon>Bacillariales</taxon>
        <taxon>Bacillariaceae</taxon>
        <taxon>Nitzschia</taxon>
    </lineage>
</organism>
<accession>A0A9K3PU89</accession>
<dbReference type="EMBL" id="JAGRRH010000013">
    <property type="protein sequence ID" value="KAG7359621.1"/>
    <property type="molecule type" value="Genomic_DNA"/>
</dbReference>
<evidence type="ECO:0000313" key="1">
    <source>
        <dbReference type="EMBL" id="KAG7359621.1"/>
    </source>
</evidence>
<dbReference type="AlphaFoldDB" id="A0A9K3PU89"/>
<reference evidence="1" key="1">
    <citation type="journal article" date="2021" name="Sci. Rep.">
        <title>Diploid genomic architecture of Nitzschia inconspicua, an elite biomass production diatom.</title>
        <authorList>
            <person name="Oliver A."/>
            <person name="Podell S."/>
            <person name="Pinowska A."/>
            <person name="Traller J.C."/>
            <person name="Smith S.R."/>
            <person name="McClure R."/>
            <person name="Beliaev A."/>
            <person name="Bohutskyi P."/>
            <person name="Hill E.A."/>
            <person name="Rabines A."/>
            <person name="Zheng H."/>
            <person name="Allen L.Z."/>
            <person name="Kuo A."/>
            <person name="Grigoriev I.V."/>
            <person name="Allen A.E."/>
            <person name="Hazlebeck D."/>
            <person name="Allen E.E."/>
        </authorList>
    </citation>
    <scope>NUCLEOTIDE SEQUENCE</scope>
    <source>
        <strain evidence="1">Hildebrandi</strain>
    </source>
</reference>
<gene>
    <name evidence="1" type="ORF">IV203_034719</name>
</gene>
<proteinExistence type="predicted"/>
<keyword evidence="2" id="KW-1185">Reference proteome</keyword>
<evidence type="ECO:0000313" key="2">
    <source>
        <dbReference type="Proteomes" id="UP000693970"/>
    </source>
</evidence>
<dbReference type="Proteomes" id="UP000693970">
    <property type="component" value="Unassembled WGS sequence"/>
</dbReference>
<name>A0A9K3PU89_9STRA</name>
<comment type="caution">
    <text evidence="1">The sequence shown here is derived from an EMBL/GenBank/DDBJ whole genome shotgun (WGS) entry which is preliminary data.</text>
</comment>
<protein>
    <submittedName>
        <fullName evidence="1">Uncharacterized protein</fullName>
    </submittedName>
</protein>
<reference evidence="1" key="2">
    <citation type="submission" date="2021-04" db="EMBL/GenBank/DDBJ databases">
        <authorList>
            <person name="Podell S."/>
        </authorList>
    </citation>
    <scope>NUCLEOTIDE SEQUENCE</scope>
    <source>
        <strain evidence="1">Hildebrandi</strain>
    </source>
</reference>